<feature type="compositionally biased region" description="Polar residues" evidence="1">
    <location>
        <begin position="1149"/>
        <end position="1160"/>
    </location>
</feature>
<dbReference type="Pfam" id="PF11926">
    <property type="entry name" value="DUF3444"/>
    <property type="match status" value="4"/>
</dbReference>
<dbReference type="EMBL" id="LR999456">
    <property type="protein sequence ID" value="CAE6109055.1"/>
    <property type="molecule type" value="Genomic_DNA"/>
</dbReference>
<feature type="region of interest" description="Disordered" evidence="1">
    <location>
        <begin position="1137"/>
        <end position="1175"/>
    </location>
</feature>
<evidence type="ECO:0000259" key="2">
    <source>
        <dbReference type="Pfam" id="PF11926"/>
    </source>
</evidence>
<protein>
    <recommendedName>
        <fullName evidence="2">DUF3444 domain-containing protein</fullName>
    </recommendedName>
</protein>
<name>A0A8S2AUE7_ARAAE</name>
<organism evidence="3 4">
    <name type="scientific">Arabidopsis arenosa</name>
    <name type="common">Sand rock-cress</name>
    <name type="synonym">Cardaminopsis arenosa</name>
    <dbReference type="NCBI Taxonomy" id="38785"/>
    <lineage>
        <taxon>Eukaryota</taxon>
        <taxon>Viridiplantae</taxon>
        <taxon>Streptophyta</taxon>
        <taxon>Embryophyta</taxon>
        <taxon>Tracheophyta</taxon>
        <taxon>Spermatophyta</taxon>
        <taxon>Magnoliopsida</taxon>
        <taxon>eudicotyledons</taxon>
        <taxon>Gunneridae</taxon>
        <taxon>Pentapetalae</taxon>
        <taxon>rosids</taxon>
        <taxon>malvids</taxon>
        <taxon>Brassicales</taxon>
        <taxon>Brassicaceae</taxon>
        <taxon>Camelineae</taxon>
        <taxon>Arabidopsis</taxon>
    </lineage>
</organism>
<feature type="compositionally biased region" description="Polar residues" evidence="1">
    <location>
        <begin position="175"/>
        <end position="185"/>
    </location>
</feature>
<proteinExistence type="predicted"/>
<reference evidence="3" key="1">
    <citation type="submission" date="2021-01" db="EMBL/GenBank/DDBJ databases">
        <authorList>
            <person name="Bezrukov I."/>
        </authorList>
    </citation>
    <scope>NUCLEOTIDE SEQUENCE</scope>
</reference>
<dbReference type="PANTHER" id="PTHR45089:SF50">
    <property type="entry name" value="DNAJ HEAT SHOCK AMINO-TERMINAL DOMAIN PROTEIN-RELATED"/>
    <property type="match status" value="1"/>
</dbReference>
<accession>A0A8S2AUE7</accession>
<dbReference type="InterPro" id="IPR024593">
    <property type="entry name" value="DUF3444"/>
</dbReference>
<feature type="domain" description="DUF3444" evidence="2">
    <location>
        <begin position="1433"/>
        <end position="1658"/>
    </location>
</feature>
<evidence type="ECO:0000313" key="3">
    <source>
        <dbReference type="EMBL" id="CAE6109055.1"/>
    </source>
</evidence>
<evidence type="ECO:0000256" key="1">
    <source>
        <dbReference type="SAM" id="MobiDB-lite"/>
    </source>
</evidence>
<evidence type="ECO:0000313" key="4">
    <source>
        <dbReference type="Proteomes" id="UP000682877"/>
    </source>
</evidence>
<dbReference type="Proteomes" id="UP000682877">
    <property type="component" value="Chromosome 6"/>
</dbReference>
<sequence>MMDINIGELHRKRDASETLTTAQSQAPCSDRPMFWTICPFCTVRYRSYRSLLNKPSRCQSCYTKFFAGETLVKRATPGEKASQTTLSTMEKSALSQNLVTRSKLVASTPKNQLQLHRAHQPQTAPVSFRPRFCAMCPFCEYKYRFLRKYINKWLNCQICQKKFHAVEVNFSLLQPKTVPSKNPGTHLSREESSSGLSYGEKRQRNEYGDISNTANCSNSEDVIVNLSKNCSRRVSADNGDTREDSRSKKQLHEVDLCKETLPNVMNRNGQLKRKQYAQVRAAMGIAQNIEADKNSGFCDTSSEVVVQPKTSECAGPMFNDIRGDFLVSTPKNQHDKAQAFSLQQQNKVPSKNPGTHFFGNESSPGLSCAVKFGEKRKRNENGENCNTENHSKLEDVIGSAVHNNRRGINDNGDAGRLEASGWGKKLHEVDRSDEILPNVIKTKKRLNKNQYALGSSGLYDPGSGKNPDTDFSGKVSSPDLCCAMNVDEKAKWDEYCEIFNTESWSKSEDVIVNLSKDGNGRLSEDNGVAGEESGSGKQLHEIHLCKETLPNAMNRNGQLNMTQDAQLGAAMGFSHNLAAAKDSGFCDTSSEVVVQPKTSECAGLKINDFDKLREEVKFAVGQAWALNDTDGMPRLYALIRKVSAPCFGLRITYLEPDPGNEKEIQWFEENLPVSVGNFRLGKNLNTKDRSIFSHSAVCSEGSTGHIVVIPRKGETWALFKNWDINWSSEPDSHRKSEYEFVEILSDYTDGAGVSVAFLHKAKGFASVFFRLGTSNADISQILPHSLYRFSHRIPSFNLTGIAGKGMPKDAYELDQALLPETIDEIIVPPHLLAEPKPEALYFPREGKVFQTGQIWSFYYGNVNLPLYYCRIQRITLTQAFEQEAEFKLSVSRLKTNPFPEDVIQWEDKRMPVGCGTFSVRKCFEVLTPDDVLHQIVPQTSVDGNDYTILPKIGDVWAIYRFWTCHKEFKDIGSCSYDIVEVLDDTMDYKVLALEATMFSNEEEDINTFFKAAESRHPDCDDEDGSEVIFTIPKSKMLRFSHQIPASRVTKEIDGDLKEFFEVDPKALPTNVRSTGTYLEFLNGLKACATFVGDTCSNELFRRKGVSETLMTGTSSDGAATLSSACAVCVGEKRKRNKYSDSCNDRNHGPVSNNRRGSNDNGDTERGEESVQIQPKISESVGPKFNDFGKLREEVNFAVGQTWALYDTTGMPRLYAQIRKVSAPCFGLRITYLEPDPNGEKELQWFEEDLPVSVGMFRLGENKSTQDRSIFSHVIHCSERSNTLCFSVTCRFINTCHFSVSPRKGETWALFKNWDIKWSSEPDSHRKFEYDIVEVLSDYADEGGVYVAYLHKAKGFASVFFRTGTGYEGIFRILPHSLYRFSHRIPSFKLTGVEGKGVPKDAYELDQAALPETIEEIIVPSNSESDLKSKRQAIYFARKGKVFQIGQIWSFCGLYQEFPLYYGRIQKITFTQVHEQKAVYKLHVSPLKATRFPLDVIEYEDKKMPVGCGTFYARKALEIISPDDVSQQIVPQTSMDGNEYTILPKIGEVWVIYRFWSEYREFDKVGLCSYDIVEILDDTLDYKVQLLERHHGPDEYEDEDEYEDDKLLSRLLRKKKKFFTEVTEYKDNEIDGSEPIFTITKSERLRFSHKVPAFRVTKQIYGGEIKDLIEVESKALPDHMS</sequence>
<dbReference type="PANTHER" id="PTHR45089">
    <property type="entry name" value="DNAJ HEAT SHOCK AMINO-TERMINAL DOMAIN PROTEIN-RELATED"/>
    <property type="match status" value="1"/>
</dbReference>
<keyword evidence="4" id="KW-1185">Reference proteome</keyword>
<gene>
    <name evidence="3" type="ORF">AARE701A_LOCUS15593</name>
</gene>
<feature type="domain" description="DUF3444" evidence="2">
    <location>
        <begin position="596"/>
        <end position="800"/>
    </location>
</feature>
<feature type="domain" description="DUF3444" evidence="2">
    <location>
        <begin position="835"/>
        <end position="1051"/>
    </location>
</feature>
<feature type="domain" description="DUF3444" evidence="2">
    <location>
        <begin position="1179"/>
        <end position="1392"/>
    </location>
</feature>
<feature type="region of interest" description="Disordered" evidence="1">
    <location>
        <begin position="175"/>
        <end position="201"/>
    </location>
</feature>